<keyword evidence="3 6" id="KW-0812">Transmembrane</keyword>
<dbReference type="NCBIfam" id="TIGR00785">
    <property type="entry name" value="dass"/>
    <property type="match status" value="1"/>
</dbReference>
<dbReference type="GO" id="GO:0005886">
    <property type="term" value="C:plasma membrane"/>
    <property type="evidence" value="ECO:0007669"/>
    <property type="project" value="TreeGrafter"/>
</dbReference>
<evidence type="ECO:0000256" key="6">
    <source>
        <dbReference type="SAM" id="Phobius"/>
    </source>
</evidence>
<evidence type="ECO:0000256" key="5">
    <source>
        <dbReference type="ARBA" id="ARBA00023136"/>
    </source>
</evidence>
<feature type="transmembrane region" description="Helical" evidence="6">
    <location>
        <begin position="468"/>
        <end position="489"/>
    </location>
</feature>
<reference evidence="7 8" key="1">
    <citation type="submission" date="2018-10" db="EMBL/GenBank/DDBJ databases">
        <title>Genomic Encyclopedia of Type Strains, Phase IV (KMG-IV): sequencing the most valuable type-strain genomes for metagenomic binning, comparative biology and taxonomic classification.</title>
        <authorList>
            <person name="Goeker M."/>
        </authorList>
    </citation>
    <scope>NUCLEOTIDE SEQUENCE [LARGE SCALE GENOMIC DNA]</scope>
    <source>
        <strain evidence="7 8">DSM 23229</strain>
    </source>
</reference>
<dbReference type="CDD" id="cd01115">
    <property type="entry name" value="SLC13_permease"/>
    <property type="match status" value="1"/>
</dbReference>
<dbReference type="EMBL" id="RBIN01000003">
    <property type="protein sequence ID" value="RKR06117.1"/>
    <property type="molecule type" value="Genomic_DNA"/>
</dbReference>
<protein>
    <submittedName>
        <fullName evidence="7">Sodium-dependent dicarboxylate transporter 2/3/5</fullName>
    </submittedName>
</protein>
<feature type="transmembrane region" description="Helical" evidence="6">
    <location>
        <begin position="147"/>
        <end position="168"/>
    </location>
</feature>
<evidence type="ECO:0000313" key="7">
    <source>
        <dbReference type="EMBL" id="RKR06117.1"/>
    </source>
</evidence>
<dbReference type="InterPro" id="IPR031312">
    <property type="entry name" value="Na/sul_symport_CS"/>
</dbReference>
<sequence length="490" mass="52705">MSETSTGNTQHSSARAPLVGLWLGLLLLAVTLILPAPGSLAEPAWHCLGLALLMACWWSTEAIPIPATSLLPIILGPAAGIGSMDDVTAAYANPIIFLFLGGFLLGLAMQRWDLHRRIALRILTLVGTNPRRQIGGFMLATGFLSMWVSNTATAIMMLPIGTSVLALWQNDSEESEEQHHERQRYATALLLAIAYSASIGGVATLIGTPPNALLAGYVSDNSQIELGFAQWMMVGLPLSIIMLLITWWWLTHKGFQLGQQDRGQQLLQEELQRMGRMSTAEKRVGVVFLLTALAWMTRPLLTDLGLAWLSDTGIAMIAGIALFLLPAGTSGKDRLMTWEKASELPWGVLLLFGGGLALAKLIQGSGLADWIAQQLELFSVLPLLGLVAVVVMVIILLTEITSNTATAAAFLPLMGALAMSLNLSPLLITVPAAIAASYAFMMPVATPPNAIVFATGEMRIQSMIRAGLMLNVVSTLLITFLVTFLVSWLW</sequence>
<evidence type="ECO:0000313" key="8">
    <source>
        <dbReference type="Proteomes" id="UP000281975"/>
    </source>
</evidence>
<dbReference type="InterPro" id="IPR001898">
    <property type="entry name" value="SLC13A/DASS"/>
</dbReference>
<dbReference type="PANTHER" id="PTHR10283">
    <property type="entry name" value="SOLUTE CARRIER FAMILY 13 MEMBER"/>
    <property type="match status" value="1"/>
</dbReference>
<dbReference type="RefSeq" id="WP_121172015.1">
    <property type="nucleotide sequence ID" value="NZ_RBIN01000003.1"/>
</dbReference>
<keyword evidence="2" id="KW-0813">Transport</keyword>
<gene>
    <name evidence="7" type="ORF">C7446_1053</name>
</gene>
<comment type="caution">
    <text evidence="7">The sequence shown here is derived from an EMBL/GenBank/DDBJ whole genome shotgun (WGS) entry which is preliminary data.</text>
</comment>
<keyword evidence="5 6" id="KW-0472">Membrane</keyword>
<name>A0A420WY13_9GAMM</name>
<feature type="transmembrane region" description="Helical" evidence="6">
    <location>
        <begin position="346"/>
        <end position="365"/>
    </location>
</feature>
<feature type="transmembrane region" description="Helical" evidence="6">
    <location>
        <begin position="51"/>
        <end position="75"/>
    </location>
</feature>
<feature type="transmembrane region" description="Helical" evidence="6">
    <location>
        <begin position="188"/>
        <end position="208"/>
    </location>
</feature>
<dbReference type="PANTHER" id="PTHR10283:SF82">
    <property type="entry name" value="SOLUTE CARRIER FAMILY 13 MEMBER 2"/>
    <property type="match status" value="1"/>
</dbReference>
<dbReference type="GO" id="GO:0015141">
    <property type="term" value="F:succinate transmembrane transporter activity"/>
    <property type="evidence" value="ECO:0007669"/>
    <property type="project" value="UniProtKB-ARBA"/>
</dbReference>
<organism evidence="7 8">
    <name type="scientific">Kushneria sinocarnis</name>
    <dbReference type="NCBI Taxonomy" id="595502"/>
    <lineage>
        <taxon>Bacteria</taxon>
        <taxon>Pseudomonadati</taxon>
        <taxon>Pseudomonadota</taxon>
        <taxon>Gammaproteobacteria</taxon>
        <taxon>Oceanospirillales</taxon>
        <taxon>Halomonadaceae</taxon>
        <taxon>Kushneria</taxon>
    </lineage>
</organism>
<feature type="transmembrane region" description="Helical" evidence="6">
    <location>
        <begin position="409"/>
        <end position="428"/>
    </location>
</feature>
<evidence type="ECO:0000256" key="2">
    <source>
        <dbReference type="ARBA" id="ARBA00022448"/>
    </source>
</evidence>
<feature type="transmembrane region" description="Helical" evidence="6">
    <location>
        <begin position="87"/>
        <end position="109"/>
    </location>
</feature>
<keyword evidence="8" id="KW-1185">Reference proteome</keyword>
<proteinExistence type="predicted"/>
<feature type="transmembrane region" description="Helical" evidence="6">
    <location>
        <begin position="434"/>
        <end position="456"/>
    </location>
</feature>
<dbReference type="OrthoDB" id="9766267at2"/>
<feature type="transmembrane region" description="Helical" evidence="6">
    <location>
        <begin position="377"/>
        <end position="397"/>
    </location>
</feature>
<dbReference type="AlphaFoldDB" id="A0A420WY13"/>
<comment type="subcellular location">
    <subcellularLocation>
        <location evidence="1">Membrane</location>
        <topology evidence="1">Multi-pass membrane protein</topology>
    </subcellularLocation>
</comment>
<feature type="transmembrane region" description="Helical" evidence="6">
    <location>
        <begin position="307"/>
        <end position="325"/>
    </location>
</feature>
<evidence type="ECO:0000256" key="3">
    <source>
        <dbReference type="ARBA" id="ARBA00022692"/>
    </source>
</evidence>
<keyword evidence="4 6" id="KW-1133">Transmembrane helix</keyword>
<dbReference type="Proteomes" id="UP000281975">
    <property type="component" value="Unassembled WGS sequence"/>
</dbReference>
<dbReference type="Pfam" id="PF00939">
    <property type="entry name" value="Na_sulph_symp"/>
    <property type="match status" value="1"/>
</dbReference>
<evidence type="ECO:0000256" key="4">
    <source>
        <dbReference type="ARBA" id="ARBA00022989"/>
    </source>
</evidence>
<accession>A0A420WY13</accession>
<dbReference type="PROSITE" id="PS01271">
    <property type="entry name" value="NA_SULFATE"/>
    <property type="match status" value="1"/>
</dbReference>
<evidence type="ECO:0000256" key="1">
    <source>
        <dbReference type="ARBA" id="ARBA00004141"/>
    </source>
</evidence>
<feature type="transmembrane region" description="Helical" evidence="6">
    <location>
        <begin position="283"/>
        <end position="301"/>
    </location>
</feature>
<feature type="transmembrane region" description="Helical" evidence="6">
    <location>
        <begin position="228"/>
        <end position="250"/>
    </location>
</feature>